<comment type="caution">
    <text evidence="8">The sequence shown here is derived from an EMBL/GenBank/DDBJ whole genome shotgun (WGS) entry which is preliminary data.</text>
</comment>
<protein>
    <recommendedName>
        <fullName evidence="10">EamA domain-containing protein</fullName>
    </recommendedName>
</protein>
<evidence type="ECO:0000256" key="3">
    <source>
        <dbReference type="ARBA" id="ARBA00022448"/>
    </source>
</evidence>
<evidence type="ECO:0000256" key="4">
    <source>
        <dbReference type="ARBA" id="ARBA00022692"/>
    </source>
</evidence>
<feature type="transmembrane region" description="Helical" evidence="7">
    <location>
        <begin position="96"/>
        <end position="116"/>
    </location>
</feature>
<dbReference type="PANTHER" id="PTHR31326">
    <property type="entry name" value="PROTEIN CLT2, CHLOROPLASTIC"/>
    <property type="match status" value="1"/>
</dbReference>
<feature type="transmembrane region" description="Helical" evidence="7">
    <location>
        <begin position="25"/>
        <end position="50"/>
    </location>
</feature>
<accession>A0ABN9QHD3</accession>
<dbReference type="Pfam" id="PF08627">
    <property type="entry name" value="CRT-like"/>
    <property type="match status" value="1"/>
</dbReference>
<keyword evidence="4 7" id="KW-0812">Transmembrane</keyword>
<feature type="non-terminal residue" evidence="8">
    <location>
        <position position="1"/>
    </location>
</feature>
<gene>
    <name evidence="8" type="ORF">PCOR1329_LOCUS11930</name>
</gene>
<dbReference type="EMBL" id="CAUYUJ010003454">
    <property type="protein sequence ID" value="CAK0805423.1"/>
    <property type="molecule type" value="Genomic_DNA"/>
</dbReference>
<evidence type="ECO:0000256" key="2">
    <source>
        <dbReference type="ARBA" id="ARBA00006690"/>
    </source>
</evidence>
<name>A0ABN9QHD3_9DINO</name>
<comment type="similarity">
    <text evidence="2">Belongs to the CRT-like transporter family.</text>
</comment>
<evidence type="ECO:0000256" key="7">
    <source>
        <dbReference type="SAM" id="Phobius"/>
    </source>
</evidence>
<keyword evidence="5 7" id="KW-1133">Transmembrane helix</keyword>
<evidence type="ECO:0000256" key="1">
    <source>
        <dbReference type="ARBA" id="ARBA00004141"/>
    </source>
</evidence>
<dbReference type="PANTHER" id="PTHR31326:SF1">
    <property type="entry name" value="PROTEIN CLT2, CHLOROPLASTIC"/>
    <property type="match status" value="1"/>
</dbReference>
<reference evidence="8" key="1">
    <citation type="submission" date="2023-10" db="EMBL/GenBank/DDBJ databases">
        <authorList>
            <person name="Chen Y."/>
            <person name="Shah S."/>
            <person name="Dougan E. K."/>
            <person name="Thang M."/>
            <person name="Chan C."/>
        </authorList>
    </citation>
    <scope>NUCLEOTIDE SEQUENCE [LARGE SCALE GENOMIC DNA]</scope>
</reference>
<evidence type="ECO:0000313" key="9">
    <source>
        <dbReference type="Proteomes" id="UP001189429"/>
    </source>
</evidence>
<feature type="transmembrane region" description="Helical" evidence="7">
    <location>
        <begin position="183"/>
        <end position="202"/>
    </location>
</feature>
<evidence type="ECO:0000313" key="8">
    <source>
        <dbReference type="EMBL" id="CAK0805423.1"/>
    </source>
</evidence>
<evidence type="ECO:0008006" key="10">
    <source>
        <dbReference type="Google" id="ProtNLM"/>
    </source>
</evidence>
<keyword evidence="9" id="KW-1185">Reference proteome</keyword>
<organism evidence="8 9">
    <name type="scientific">Prorocentrum cordatum</name>
    <dbReference type="NCBI Taxonomy" id="2364126"/>
    <lineage>
        <taxon>Eukaryota</taxon>
        <taxon>Sar</taxon>
        <taxon>Alveolata</taxon>
        <taxon>Dinophyceae</taxon>
        <taxon>Prorocentrales</taxon>
        <taxon>Prorocentraceae</taxon>
        <taxon>Prorocentrum</taxon>
    </lineage>
</organism>
<dbReference type="Proteomes" id="UP001189429">
    <property type="component" value="Unassembled WGS sequence"/>
</dbReference>
<proteinExistence type="inferred from homology"/>
<keyword evidence="6 7" id="KW-0472">Membrane</keyword>
<feature type="transmembrane region" description="Helical" evidence="7">
    <location>
        <begin position="56"/>
        <end position="75"/>
    </location>
</feature>
<feature type="transmembrane region" description="Helical" evidence="7">
    <location>
        <begin position="222"/>
        <end position="243"/>
    </location>
</feature>
<evidence type="ECO:0000256" key="5">
    <source>
        <dbReference type="ARBA" id="ARBA00022989"/>
    </source>
</evidence>
<comment type="subcellular location">
    <subcellularLocation>
        <location evidence="1">Membrane</location>
        <topology evidence="1">Multi-pass membrane protein</topology>
    </subcellularLocation>
</comment>
<evidence type="ECO:0000256" key="6">
    <source>
        <dbReference type="ARBA" id="ARBA00023136"/>
    </source>
</evidence>
<dbReference type="InterPro" id="IPR013936">
    <property type="entry name" value="CRT-like"/>
</dbReference>
<sequence length="309" mass="33605">GHMGALGAAPAGPARARPPIGRPHLMLVMVGLISLGGLNFVLLKVLYTAYGDRRAFFVNQAINLLYIFYGGAILYPRMLATSAVTPAMRRFPKRHFFVMGLFDSLGTFFTCLGAPYTPGSLTPLLNQLLIPSTNVAVSALYLGNQATWKEFAGAALIVAGAIVSLVPSLFAAHDTTESSILEIRWYAVIFYALSNLPMATSACYKEATFEENTLDVWYLTQWVSIFQFLISFLYMPLLILPGFGSQDGMPMSEVSASFGDGWECYPREEILIVVRSTRSGCSRDIAGSTFASTHWGYTSPSTAAPCSAR</sequence>
<keyword evidence="3" id="KW-0813">Transport</keyword>
<feature type="transmembrane region" description="Helical" evidence="7">
    <location>
        <begin position="151"/>
        <end position="171"/>
    </location>
</feature>